<organism evidence="9 10">
    <name type="scientific">Hailar virus</name>
    <dbReference type="NCBI Taxonomy" id="3070921"/>
    <lineage>
        <taxon>Viruses</taxon>
        <taxon>Riboviria</taxon>
        <taxon>Orthornavirae</taxon>
        <taxon>Negarnaviricota</taxon>
        <taxon>Polyploviricotina</taxon>
        <taxon>Bunyaviricetes</taxon>
        <taxon>Hareavirales</taxon>
        <taxon>Arenaviridae</taxon>
        <taxon>Innmovirus</taxon>
        <taxon>Innmovirus hailarense</taxon>
    </lineage>
</organism>
<feature type="domain" description="RdRp catalytic" evidence="8">
    <location>
        <begin position="1201"/>
        <end position="1392"/>
    </location>
</feature>
<reference evidence="9" key="2">
    <citation type="journal article" date="2022" name="Nat. Microbiol.">
        <title>RNA viromes from terrestrial sites across China expand environmental viral diversity.</title>
        <authorList>
            <person name="Chiapello M."/>
            <person name="Rodriguez-Romero J."/>
            <person name="Ayllon M.A."/>
            <person name="Turina M."/>
        </authorList>
    </citation>
    <scope>NUCLEOTIDE SEQUENCE</scope>
    <source>
        <strain evidence="9">346R-750661</strain>
    </source>
</reference>
<reference evidence="9" key="1">
    <citation type="submission" date="2021-03" db="EMBL/GenBank/DDBJ databases">
        <authorList>
            <person name="Chen Y.-M."/>
            <person name="Zhang Y.-Z."/>
        </authorList>
    </citation>
    <scope>NUCLEOTIDE SEQUENCE</scope>
    <source>
        <strain evidence="9">346R-750661</strain>
    </source>
</reference>
<feature type="region of interest" description="Disordered" evidence="7">
    <location>
        <begin position="2281"/>
        <end position="2387"/>
    </location>
</feature>
<dbReference type="InterPro" id="IPR010453">
    <property type="entry name" value="RNA_pol_arenavir"/>
</dbReference>
<evidence type="ECO:0000256" key="3">
    <source>
        <dbReference type="ARBA" id="ARBA00022679"/>
    </source>
</evidence>
<dbReference type="Pfam" id="PF06317">
    <property type="entry name" value="Arena_RNA_pol"/>
    <property type="match status" value="2"/>
</dbReference>
<evidence type="ECO:0000256" key="6">
    <source>
        <dbReference type="ARBA" id="ARBA00031012"/>
    </source>
</evidence>
<evidence type="ECO:0000313" key="10">
    <source>
        <dbReference type="Proteomes" id="UP001156807"/>
    </source>
</evidence>
<keyword evidence="10" id="KW-1185">Reference proteome</keyword>
<evidence type="ECO:0000313" key="9">
    <source>
        <dbReference type="EMBL" id="QYF49514.1"/>
    </source>
</evidence>
<dbReference type="GO" id="GO:0039694">
    <property type="term" value="P:viral RNA genome replication"/>
    <property type="evidence" value="ECO:0007669"/>
    <property type="project" value="InterPro"/>
</dbReference>
<dbReference type="PROSITE" id="PS50525">
    <property type="entry name" value="RDRP_SSRNA_NEG_SEG"/>
    <property type="match status" value="1"/>
</dbReference>
<evidence type="ECO:0000259" key="8">
    <source>
        <dbReference type="PROSITE" id="PS50525"/>
    </source>
</evidence>
<name>A0AA48XCN0_9VIRU</name>
<feature type="compositionally biased region" description="Acidic residues" evidence="7">
    <location>
        <begin position="2306"/>
        <end position="2321"/>
    </location>
</feature>
<dbReference type="GO" id="GO:0003968">
    <property type="term" value="F:RNA-directed RNA polymerase activity"/>
    <property type="evidence" value="ECO:0007669"/>
    <property type="project" value="UniProtKB-EC"/>
</dbReference>
<keyword evidence="3" id="KW-0808">Transferase</keyword>
<evidence type="ECO:0000256" key="5">
    <source>
        <dbReference type="ARBA" id="ARBA00030436"/>
    </source>
</evidence>
<protein>
    <recommendedName>
        <fullName evidence="2">RNA-directed RNA polymerase L</fullName>
        <ecNumber evidence="1">2.7.7.48</ecNumber>
    </recommendedName>
    <alternativeName>
        <fullName evidence="4">Large structural protein</fullName>
    </alternativeName>
    <alternativeName>
        <fullName evidence="6">Replicase</fullName>
    </alternativeName>
    <alternativeName>
        <fullName evidence="5">Transcriptase</fullName>
    </alternativeName>
</protein>
<evidence type="ECO:0000256" key="7">
    <source>
        <dbReference type="SAM" id="MobiDB-lite"/>
    </source>
</evidence>
<feature type="compositionally biased region" description="Acidic residues" evidence="7">
    <location>
        <begin position="2281"/>
        <end position="2299"/>
    </location>
</feature>
<evidence type="ECO:0000256" key="2">
    <source>
        <dbReference type="ARBA" id="ARBA00018602"/>
    </source>
</evidence>
<dbReference type="EMBL" id="MW896845">
    <property type="protein sequence ID" value="QYF49514.1"/>
    <property type="molecule type" value="Viral_cRNA"/>
</dbReference>
<evidence type="ECO:0000256" key="4">
    <source>
        <dbReference type="ARBA" id="ARBA00030285"/>
    </source>
</evidence>
<dbReference type="EC" id="2.7.7.48" evidence="1"/>
<dbReference type="InterPro" id="IPR007099">
    <property type="entry name" value="RNA-dir_pol_NSvirus"/>
</dbReference>
<evidence type="ECO:0000256" key="1">
    <source>
        <dbReference type="ARBA" id="ARBA00012494"/>
    </source>
</evidence>
<sequence>MSEANAGPKANITKYLWELGILEENWWKTRQKILKRIELEDEEHIWNLKQILHPDREFPNASKWVRDDIKLLYQVPKSKTTKRDETVREEVIRLIEDWNDVLINSEGFPSDLMSYNFKLLGELDLLEAFNRLRGEVAEYVCCLKHDISYSAETRKETIGELLLTEFQLEIPPSLARLTPDYCSVEEHQISIYEFGLSVNRDMKIQSDTKKWKPLKEILEDQGFIVNLTVDIMSDLSEEKVSVYNTELGHVLNKINNLNTRTLRGTLDDFTKNVRGYMDALSEGYLMINDSSVHETDSYIRQEVTLEEVDQFFRLNLGEDYEMSLTEIMDLQMSQDEEFRNIEGWSDRQNLVSEVESARAQLNKELNRAKNSGRLNGEKGRFFKIPLSVVEEKAEILSLIQRQECKEWDLLRRDLDSSQQRMVKYLHLLDYHNNNKEVEELFFTVNDSVFDTLKLVENLVSGNQKSKLKKNLTDVYLKKACKDNEDEERKPSYKSASTVISQWMQAIEGDYKEGRLLKSNTHISDLASELRTIKTDKDTKKQKTAQELSSWIKRTDKLSEMAGTKQEDTVSTFESLSENLLKEYKHELRMLPKEEEEKEERKDPVLTCLGLTKRPLSNLIKRNKSLKKWDQYLNSCSLIARAICNSSYNTFKEPMALSTYHKVGNCVIYTNTKGNKAKKVLINTKKQYQTFKTHPERMLSVINCKEMFENTIISLLELNIAFEDIKLDFLCRMITNQSKRDQVSLQSLRYWCMACRSDYHRRGISAKMEWKILDRKDGICALENLKYMENLERATRKRQNRKDYTLRLGGHCSGKEVLNSVMVDIYICHLITKTVTEKDYELQKCFVKFIKPKLSFKDKECKKGTLITSKQQEINDFLQEANEKFSIPKVHRQTFINFLKWIPVSLKKQFSIAKNKAKETYTKELINPKSTVSQEKKKLDIDKWEAWILKYSKARASVLNPKVKEDDNDEDSNAYHLAKSLSGKICEVINLSLSDLRKKVSETTPENFISEHPEIVELAQGTVDILGTISRLSEEEGKTEDIDLLLTKLTEISLERGDWDAIAALLLMLTLKQMKVPSQNVHYKRLINVKSEKKKLKTTQRDSTTMSLLNFIDRKLNMAHTLLADIRKAETKKDIFQMNHYFGLAPKEQIGGERELYVGDVITKIKMKRVENFAREVSKINENSCLNVPSQESEFRTFCCNIMNSTDDENKTLYMTLDHSKWGPTQMCDLFYLLACELDPGLSPIKQILLKHILKEVEIPSSIVELTLKKTFHHPFTVTNSENEEIWNRVHRDYLEKNTQTIQAPFDMGQGILHNWSDFLGAMTEKYIMEKVIEKTKAEHPEIETITVKDMNTSDDSAAVIMASFHTGSSEAWKKTFLNCHHSFSLLLNKKTSEKSTADSKLLEFKSIFIENGVEIPAKIKQESAAMHNPCIDNLKDWTNTVINMSRDCVDHGSQVENLYYVIRSLVNFLSQCISTQGILEPVESPFPFLPKLTINQLILQTNRKILINSYLQSDNNRICMEASALVDKGLVEGSMTSLYDSLRSLNLPMIKSINTTAVNRRIELTPPFGRDKEREKKLSIRAALKQELPEDSSYKTIVRYLLTGASKISEKGLRTNILSSLEQGSELSVLSPFQKLQTIRFQARCRCLKIHNNDSNKVEIKRLTDIQWAISSEPILEILMEEAAVSAEPFKDMFINQTKGIGTKLRQPIKKFQIIDNRTDVDLSAECLEFIKRGIISGNKDAEKAWDFIAIGKNQRVRIETERWARLQLLLELNNPPMIEIYSSNRSCYRRCEEDFLDYTDIAVSSYIVSNEAEVTVISDSTKPSLGYIKTMVSTYLVVKSCLEPPFLITTEDIKEILRKITQISFTPLSAIFSTIRSSTEVNCVLDIILRAAACGRETTLKSSDLQTLKPILTSLKCYKNSKIKENGELEKSVEVVGVIRKGSEICKVHYKSHLGGTTHIKIQDQNYTPISEADVIKEISMTLKKNGDFDYLIQEIGKAKITRQALTRPMESVIEEDNFLYMSEGTICRKVKTYEVNLESIDLKYEELGISYSMETVDKIRTLHALEHLDLNQHQLEDVATMISPSQPFEDFWIKRKIRRLALFCQLIGSRTNTEIPSLGDWKACFNLRRGLLKTIGKPNHVLGSCTSVTVNNRSASGKLIMNLIKRKIEQCLTEEDQKKSELKLWEVTSKLILLSLEPVKNSLQINHWTDPEIKINSIKSDGSFMITFNRDVGDTVEYQGGIYGKRMNLVNLIELLRSMPKTPMSDNQNLPIFDEDDFEDEEDEVQEGDQDSEDDDDKFFKENEDQDQYQYDEDSEGESEFDKQTIIGPNPTEISSASRVSSSDTTPIWSRLSSPSPGPTRSPSPQHMSGTPPVEFLTSFKKKPP</sequence>
<accession>A0AA48XCN0</accession>
<proteinExistence type="predicted"/>
<dbReference type="Proteomes" id="UP001156807">
    <property type="component" value="Genome"/>
</dbReference>